<feature type="domain" description="DUF632" evidence="2">
    <location>
        <begin position="680"/>
        <end position="1002"/>
    </location>
</feature>
<dbReference type="Pfam" id="PF04782">
    <property type="entry name" value="DUF632"/>
    <property type="match status" value="1"/>
</dbReference>
<dbReference type="AlphaFoldDB" id="A0A8N4ETG0"/>
<evidence type="ECO:0000259" key="3">
    <source>
        <dbReference type="Pfam" id="PF04783"/>
    </source>
</evidence>
<sequence length="1072" mass="121069">MEFFKGKKFRRTRKPKAEDDLCPESDQVALEEPKVDTMDSAPKAAAADPALEEEDDDDDFITNEVKRRLKELRKNSFMVLIPEESCPEEEESSSSEWRESEVEDGYPWCGFDTLYNKYCERMLFFDKMITQQLQEAGSWNISNNSPRSVSKKLSLTLRNLSFKKRDELQDDCEHLRQSREEDPYHNLETAYVAQICLTWEALHCQYTQLSQKISSQPENATTYCFAAQAFQQFQVLLQRFIENEPFEQGSRVEIFARTRSSLSKLLQVPSFQGLDQKENEADELDPPIFSSDLLNIMEESILTFLLFVKTDKKKSVSSLNLFRGHNQDESSLQQVKASLEKPEEFIGRYQEMGCSASKLDDEEAVRLCRDRKNFIKEAFEQRNRFASGHTAYIQSLRRVSIALCNYVDVDEHHGFFLDAYTTSPSTHVKRVSPEVISIPLKSFTPTPTKPGESTSFVVNYFRSGENPSVSIEEMPESPEVVRIESYHPMDDHYGIDSSFTTDAPPMNASFFSSPYDRPSYPPASPQTSKWDLFWNPFLLMDTYGYPPMYSLDQVVDDDEITGLRMVQDEGIPELEEEEDKNNKKNEESMKVEMVKKLAKVVPEHTGEAVSEDTDEDDSITRKVNEVKELQSQGTGSKEVSKSRNAVELEVNNEGGVVSNRESTQETPCFTVYVDRRPTSMAEVMKDVEGQFLRICDFANEVSVMLEAGRVQKSSNSIAVRMLNPTSLFHSTSLLSSSSRFFKASSTSRDDGNENGGNHLKEPFTISGSHKSTLDRLYAWEKKLYEEVKTEELIRIAYEKKCMQLRSHDLNGAEPSVIDKTRAAIRDLQTQLKVSINSMEYVSRRIETLRDEELYPQLVELIRGLARMWRGMAECHRIQKRIIDEAKLLLFSSSTAAVAAGPPPPRLSRSAARLEAELRNWRSCFAAWIEAQRSYARALAGWILRCAPPRRDTDDQSAEASPLAGIGGAPPLYRVCVGWSRMLDAVSEVGAIDGVDFFVAGVASVTEQRREGPAAAAEERLGMMTAEAGARVLCAGMSVAAGALAEFAGESAEGYEAVVRTWVEGGREGRVDS</sequence>
<evidence type="ECO:0000259" key="2">
    <source>
        <dbReference type="Pfam" id="PF04782"/>
    </source>
</evidence>
<evidence type="ECO:0000256" key="1">
    <source>
        <dbReference type="SAM" id="MobiDB-lite"/>
    </source>
</evidence>
<keyword evidence="4" id="KW-1185">Reference proteome</keyword>
<dbReference type="InterPro" id="IPR012870">
    <property type="entry name" value="DUF1666"/>
</dbReference>
<dbReference type="RefSeq" id="XP_029118630.1">
    <property type="nucleotide sequence ID" value="XM_029262797.1"/>
</dbReference>
<dbReference type="OrthoDB" id="663995at2759"/>
<protein>
    <submittedName>
        <fullName evidence="5">Nitrate regulatory gene2 protein</fullName>
    </submittedName>
</protein>
<accession>A0A8N4ETG0</accession>
<feature type="compositionally biased region" description="Acidic residues" evidence="1">
    <location>
        <begin position="570"/>
        <end position="579"/>
    </location>
</feature>
<dbReference type="PANTHER" id="PTHR21450">
    <property type="entry name" value="PROTEIN ALTERED PHOSPHATE STARVATION RESPONSE 1"/>
    <property type="match status" value="1"/>
</dbReference>
<organism evidence="4 5">
    <name type="scientific">Elaeis guineensis var. tenera</name>
    <name type="common">Oil palm</name>
    <dbReference type="NCBI Taxonomy" id="51953"/>
    <lineage>
        <taxon>Eukaryota</taxon>
        <taxon>Viridiplantae</taxon>
        <taxon>Streptophyta</taxon>
        <taxon>Embryophyta</taxon>
        <taxon>Tracheophyta</taxon>
        <taxon>Spermatophyta</taxon>
        <taxon>Magnoliopsida</taxon>
        <taxon>Liliopsida</taxon>
        <taxon>Arecaceae</taxon>
        <taxon>Arecoideae</taxon>
        <taxon>Cocoseae</taxon>
        <taxon>Elaeidinae</taxon>
        <taxon>Elaeis</taxon>
    </lineage>
</organism>
<dbReference type="PANTHER" id="PTHR21450:SF3">
    <property type="entry name" value="DUF630 FAMILY PROTEIN (DUF630 AND DUF632)"/>
    <property type="match status" value="1"/>
</dbReference>
<feature type="region of interest" description="Disordered" evidence="1">
    <location>
        <begin position="1"/>
        <end position="58"/>
    </location>
</feature>
<dbReference type="InterPro" id="IPR006868">
    <property type="entry name" value="DUF630"/>
</dbReference>
<proteinExistence type="predicted"/>
<feature type="region of interest" description="Disordered" evidence="1">
    <location>
        <begin position="744"/>
        <end position="763"/>
    </location>
</feature>
<dbReference type="InterPro" id="IPR006867">
    <property type="entry name" value="DUF632"/>
</dbReference>
<dbReference type="Pfam" id="PF04783">
    <property type="entry name" value="DUF630"/>
    <property type="match status" value="1"/>
</dbReference>
<feature type="domain" description="DUF630" evidence="3">
    <location>
        <begin position="352"/>
        <end position="408"/>
    </location>
</feature>
<feature type="region of interest" description="Disordered" evidence="1">
    <location>
        <begin position="569"/>
        <end position="588"/>
    </location>
</feature>
<evidence type="ECO:0000313" key="5">
    <source>
        <dbReference type="RefSeq" id="XP_029118630.1"/>
    </source>
</evidence>
<name>A0A8N4ETG0_ELAGV</name>
<dbReference type="Pfam" id="PF07891">
    <property type="entry name" value="DUF1666"/>
    <property type="match status" value="1"/>
</dbReference>
<dbReference type="Proteomes" id="UP000504607">
    <property type="component" value="Chromosome 2"/>
</dbReference>
<reference evidence="5" key="1">
    <citation type="submission" date="2025-08" db="UniProtKB">
        <authorList>
            <consortium name="RefSeq"/>
        </authorList>
    </citation>
    <scope>IDENTIFICATION</scope>
</reference>
<feature type="compositionally biased region" description="Basic residues" evidence="1">
    <location>
        <begin position="1"/>
        <end position="14"/>
    </location>
</feature>
<gene>
    <name evidence="5" type="primary">LOC105039335</name>
</gene>
<evidence type="ECO:0000313" key="4">
    <source>
        <dbReference type="Proteomes" id="UP000504607"/>
    </source>
</evidence>